<name>A0A6P2NVK0_9BURK</name>
<protein>
    <submittedName>
        <fullName evidence="1">Short-chain dehydrogenase</fullName>
    </submittedName>
</protein>
<accession>A0A6P2NVK0</accession>
<evidence type="ECO:0000313" key="1">
    <source>
        <dbReference type="EMBL" id="VWB98626.1"/>
    </source>
</evidence>
<reference evidence="1 2" key="1">
    <citation type="submission" date="2019-09" db="EMBL/GenBank/DDBJ databases">
        <authorList>
            <person name="Depoorter E."/>
        </authorList>
    </citation>
    <scope>NUCLEOTIDE SEQUENCE [LARGE SCALE GENOMIC DNA]</scope>
    <source>
        <strain evidence="1">LMG 24064</strain>
    </source>
</reference>
<dbReference type="Proteomes" id="UP000494222">
    <property type="component" value="Unassembled WGS sequence"/>
</dbReference>
<dbReference type="EMBL" id="CABVPL010000042">
    <property type="protein sequence ID" value="VWB98626.1"/>
    <property type="molecule type" value="Genomic_DNA"/>
</dbReference>
<proteinExistence type="predicted"/>
<sequence length="60" mass="6147">MMTYDCGVSCGRAPVSRGSGLTKVKRQTRGAIVMVDTQAVHKPFAGEGGYAVSNGAFPGA</sequence>
<organism evidence="1 2">
    <name type="scientific">Burkholderia latens</name>
    <dbReference type="NCBI Taxonomy" id="488446"/>
    <lineage>
        <taxon>Bacteria</taxon>
        <taxon>Pseudomonadati</taxon>
        <taxon>Pseudomonadota</taxon>
        <taxon>Betaproteobacteria</taxon>
        <taxon>Burkholderiales</taxon>
        <taxon>Burkholderiaceae</taxon>
        <taxon>Burkholderia</taxon>
        <taxon>Burkholderia cepacia complex</taxon>
    </lineage>
</organism>
<evidence type="ECO:0000313" key="2">
    <source>
        <dbReference type="Proteomes" id="UP000494222"/>
    </source>
</evidence>
<dbReference type="AlphaFoldDB" id="A0A6P2NVK0"/>
<gene>
    <name evidence="1" type="ORF">BLA24064_04697</name>
</gene>